<evidence type="ECO:0000256" key="2">
    <source>
        <dbReference type="SAM" id="MobiDB-lite"/>
    </source>
</evidence>
<accession>A0A8H7QTY8</accession>
<feature type="coiled-coil region" evidence="1">
    <location>
        <begin position="14"/>
        <end position="62"/>
    </location>
</feature>
<proteinExistence type="predicted"/>
<protein>
    <submittedName>
        <fullName evidence="3">Uncharacterized protein</fullName>
    </submittedName>
</protein>
<feature type="region of interest" description="Disordered" evidence="2">
    <location>
        <begin position="186"/>
        <end position="220"/>
    </location>
</feature>
<dbReference type="EMBL" id="JAEPRC010000394">
    <property type="protein sequence ID" value="KAG2198235.1"/>
    <property type="molecule type" value="Genomic_DNA"/>
</dbReference>
<dbReference type="Proteomes" id="UP000650833">
    <property type="component" value="Unassembled WGS sequence"/>
</dbReference>
<keyword evidence="4" id="KW-1185">Reference proteome</keyword>
<comment type="caution">
    <text evidence="3">The sequence shown here is derived from an EMBL/GenBank/DDBJ whole genome shotgun (WGS) entry which is preliminary data.</text>
</comment>
<evidence type="ECO:0000313" key="4">
    <source>
        <dbReference type="Proteomes" id="UP000650833"/>
    </source>
</evidence>
<organism evidence="3 4">
    <name type="scientific">Mucor plumbeus</name>
    <dbReference type="NCBI Taxonomy" id="97098"/>
    <lineage>
        <taxon>Eukaryota</taxon>
        <taxon>Fungi</taxon>
        <taxon>Fungi incertae sedis</taxon>
        <taxon>Mucoromycota</taxon>
        <taxon>Mucoromycotina</taxon>
        <taxon>Mucoromycetes</taxon>
        <taxon>Mucorales</taxon>
        <taxon>Mucorineae</taxon>
        <taxon>Mucoraceae</taxon>
        <taxon>Mucor</taxon>
    </lineage>
</organism>
<reference evidence="3" key="1">
    <citation type="submission" date="2020-12" db="EMBL/GenBank/DDBJ databases">
        <title>Metabolic potential, ecology and presence of endohyphal bacteria is reflected in genomic diversity of Mucoromycotina.</title>
        <authorList>
            <person name="Muszewska A."/>
            <person name="Okrasinska A."/>
            <person name="Steczkiewicz K."/>
            <person name="Drgas O."/>
            <person name="Orlowska M."/>
            <person name="Perlinska-Lenart U."/>
            <person name="Aleksandrzak-Piekarczyk T."/>
            <person name="Szatraj K."/>
            <person name="Zielenkiewicz U."/>
            <person name="Pilsyk S."/>
            <person name="Malc E."/>
            <person name="Mieczkowski P."/>
            <person name="Kruszewska J.S."/>
            <person name="Biernat P."/>
            <person name="Pawlowska J."/>
        </authorList>
    </citation>
    <scope>NUCLEOTIDE SEQUENCE</scope>
    <source>
        <strain evidence="3">CBS 226.32</strain>
    </source>
</reference>
<name>A0A8H7QTY8_9FUNG</name>
<keyword evidence="1" id="KW-0175">Coiled coil</keyword>
<feature type="compositionally biased region" description="Basic residues" evidence="2">
    <location>
        <begin position="201"/>
        <end position="210"/>
    </location>
</feature>
<gene>
    <name evidence="3" type="ORF">INT46_009014</name>
</gene>
<evidence type="ECO:0000256" key="1">
    <source>
        <dbReference type="SAM" id="Coils"/>
    </source>
</evidence>
<evidence type="ECO:0000313" key="3">
    <source>
        <dbReference type="EMBL" id="KAG2198235.1"/>
    </source>
</evidence>
<dbReference type="AlphaFoldDB" id="A0A8H7QTY8"/>
<sequence>MVRRRNTQQDESKIDRLTAAVANLAANFEDIRDALVEAADDKQQLRDILNNIYEALVEMQRENPLPQQLPQAGGNRIARSSGTIRVADIMVLLNNHIPELVANFLPYITRIEIASRVTCQEFIRNEPQFELSTWGALPEPRKNELCQTVADLVVLDFPDLQFMLNCVLLWPFRAIIQVKWTRMTNHRRNQSGDPVSGRGTRGCRGRRRGIGSRVADQENQ</sequence>